<protein>
    <submittedName>
        <fullName evidence="5">Uncharacterized protein conserved in archaea</fullName>
    </submittedName>
</protein>
<evidence type="ECO:0000259" key="4">
    <source>
        <dbReference type="PROSITE" id="PS50987"/>
    </source>
</evidence>
<evidence type="ECO:0000313" key="5">
    <source>
        <dbReference type="EMBL" id="CUN26998.1"/>
    </source>
</evidence>
<dbReference type="AlphaFoldDB" id="A0A173VM14"/>
<dbReference type="Pfam" id="PF01022">
    <property type="entry name" value="HTH_5"/>
    <property type="match status" value="1"/>
</dbReference>
<evidence type="ECO:0000256" key="3">
    <source>
        <dbReference type="ARBA" id="ARBA00023163"/>
    </source>
</evidence>
<dbReference type="InterPro" id="IPR036390">
    <property type="entry name" value="WH_DNA-bd_sf"/>
</dbReference>
<dbReference type="EMBL" id="CYXO01000029">
    <property type="protein sequence ID" value="CUN26998.1"/>
    <property type="molecule type" value="Genomic_DNA"/>
</dbReference>
<name>A0A173VM14_9FIRM</name>
<dbReference type="InterPro" id="IPR001845">
    <property type="entry name" value="HTH_ArsR_DNA-bd_dom"/>
</dbReference>
<evidence type="ECO:0000313" key="6">
    <source>
        <dbReference type="Proteomes" id="UP000095597"/>
    </source>
</evidence>
<dbReference type="SUPFAM" id="SSF46785">
    <property type="entry name" value="Winged helix' DNA-binding domain"/>
    <property type="match status" value="1"/>
</dbReference>
<evidence type="ECO:0000256" key="1">
    <source>
        <dbReference type="ARBA" id="ARBA00023015"/>
    </source>
</evidence>
<sequence>MLHYHSLSEAQNLFKVLSAPMRIKIMELLYEGGDRNLNDLANKLGLTNSAVSLHVKALESAGLIEVHSAPGKRGSMKICKPLHESLLINMAPVNEIVDYHYEDEIAIGYYSNCEIHPTCGIATPKDIIGKFDDPRYFQFADRFNAGVFWFGYGYVEYTLPNHLTKDQKAEQITLSFEISSEFPCINEDFPSDIEFYFNNTYIGTWLSPGDFGNRPGLITPSWWVPSCNQYGLLKTLSINHYGTYIDSGEKISSVTIDDFNLTCDDILTFRFQVSKNAKNCGGFTLFGREFGDYDQGIIFKTFYGKR</sequence>
<evidence type="ECO:0000256" key="2">
    <source>
        <dbReference type="ARBA" id="ARBA00023125"/>
    </source>
</evidence>
<dbReference type="Proteomes" id="UP000095597">
    <property type="component" value="Unassembled WGS sequence"/>
</dbReference>
<reference evidence="5 6" key="1">
    <citation type="submission" date="2015-09" db="EMBL/GenBank/DDBJ databases">
        <authorList>
            <consortium name="Pathogen Informatics"/>
        </authorList>
    </citation>
    <scope>NUCLEOTIDE SEQUENCE [LARGE SCALE GENOMIC DNA]</scope>
    <source>
        <strain evidence="5 6">2789STDY5834961</strain>
    </source>
</reference>
<gene>
    <name evidence="5" type="ORF">ERS852573_03049</name>
</gene>
<accession>A0A173VM14</accession>
<dbReference type="CDD" id="cd00090">
    <property type="entry name" value="HTH_ARSR"/>
    <property type="match status" value="1"/>
</dbReference>
<dbReference type="GO" id="GO:0003700">
    <property type="term" value="F:DNA-binding transcription factor activity"/>
    <property type="evidence" value="ECO:0007669"/>
    <property type="project" value="InterPro"/>
</dbReference>
<dbReference type="InterPro" id="IPR011991">
    <property type="entry name" value="ArsR-like_HTH"/>
</dbReference>
<dbReference type="InterPro" id="IPR051081">
    <property type="entry name" value="HTH_MetalResp_TranReg"/>
</dbReference>
<dbReference type="Gene3D" id="1.10.10.10">
    <property type="entry name" value="Winged helix-like DNA-binding domain superfamily/Winged helix DNA-binding domain"/>
    <property type="match status" value="1"/>
</dbReference>
<proteinExistence type="predicted"/>
<keyword evidence="2" id="KW-0238">DNA-binding</keyword>
<dbReference type="PROSITE" id="PS50987">
    <property type="entry name" value="HTH_ARSR_2"/>
    <property type="match status" value="1"/>
</dbReference>
<dbReference type="InterPro" id="IPR036388">
    <property type="entry name" value="WH-like_DNA-bd_sf"/>
</dbReference>
<dbReference type="SMART" id="SM00418">
    <property type="entry name" value="HTH_ARSR"/>
    <property type="match status" value="1"/>
</dbReference>
<dbReference type="PRINTS" id="PR00778">
    <property type="entry name" value="HTHARSR"/>
</dbReference>
<dbReference type="GO" id="GO:0003677">
    <property type="term" value="F:DNA binding"/>
    <property type="evidence" value="ECO:0007669"/>
    <property type="project" value="UniProtKB-KW"/>
</dbReference>
<feature type="domain" description="HTH arsR-type" evidence="4">
    <location>
        <begin position="2"/>
        <end position="98"/>
    </location>
</feature>
<dbReference type="PANTHER" id="PTHR33154:SF33">
    <property type="entry name" value="TRANSCRIPTIONAL REPRESSOR SDPR"/>
    <property type="match status" value="1"/>
</dbReference>
<dbReference type="PANTHER" id="PTHR33154">
    <property type="entry name" value="TRANSCRIPTIONAL REGULATOR, ARSR FAMILY"/>
    <property type="match status" value="1"/>
</dbReference>
<dbReference type="RefSeq" id="WP_055215475.1">
    <property type="nucleotide sequence ID" value="NZ_CYXO01000029.1"/>
</dbReference>
<keyword evidence="3" id="KW-0804">Transcription</keyword>
<dbReference type="OrthoDB" id="9781958at2"/>
<organism evidence="5 6">
    <name type="scientific">Dorea longicatena</name>
    <dbReference type="NCBI Taxonomy" id="88431"/>
    <lineage>
        <taxon>Bacteria</taxon>
        <taxon>Bacillati</taxon>
        <taxon>Bacillota</taxon>
        <taxon>Clostridia</taxon>
        <taxon>Lachnospirales</taxon>
        <taxon>Lachnospiraceae</taxon>
        <taxon>Dorea</taxon>
    </lineage>
</organism>
<keyword evidence="1" id="KW-0805">Transcription regulation</keyword>